<evidence type="ECO:0000256" key="1">
    <source>
        <dbReference type="ARBA" id="ARBA00023015"/>
    </source>
</evidence>
<dbReference type="PROSITE" id="PS51118">
    <property type="entry name" value="HTH_HXLR"/>
    <property type="match status" value="1"/>
</dbReference>
<dbReference type="Gene3D" id="1.10.10.10">
    <property type="entry name" value="Winged helix-like DNA-binding domain superfamily/Winged helix DNA-binding domain"/>
    <property type="match status" value="1"/>
</dbReference>
<dbReference type="RefSeq" id="WP_284321091.1">
    <property type="nucleotide sequence ID" value="NZ_BSOB01000018.1"/>
</dbReference>
<evidence type="ECO:0000313" key="6">
    <source>
        <dbReference type="EMBL" id="GLQ93371.1"/>
    </source>
</evidence>
<dbReference type="InterPro" id="IPR036388">
    <property type="entry name" value="WH-like_DNA-bd_sf"/>
</dbReference>
<dbReference type="PANTHER" id="PTHR33204">
    <property type="entry name" value="TRANSCRIPTIONAL REGULATOR, MARR FAMILY"/>
    <property type="match status" value="1"/>
</dbReference>
<evidence type="ECO:0000256" key="2">
    <source>
        <dbReference type="ARBA" id="ARBA00023125"/>
    </source>
</evidence>
<dbReference type="SUPFAM" id="SSF46785">
    <property type="entry name" value="Winged helix' DNA-binding domain"/>
    <property type="match status" value="1"/>
</dbReference>
<comment type="caution">
    <text evidence="6">The sequence shown here is derived from an EMBL/GenBank/DDBJ whole genome shotgun (WGS) entry which is preliminary data.</text>
</comment>
<organism evidence="6 7">
    <name type="scientific">Dyella acidisoli</name>
    <dbReference type="NCBI Taxonomy" id="1867834"/>
    <lineage>
        <taxon>Bacteria</taxon>
        <taxon>Pseudomonadati</taxon>
        <taxon>Pseudomonadota</taxon>
        <taxon>Gammaproteobacteria</taxon>
        <taxon>Lysobacterales</taxon>
        <taxon>Rhodanobacteraceae</taxon>
        <taxon>Dyella</taxon>
    </lineage>
</organism>
<dbReference type="PANTHER" id="PTHR33204:SF17">
    <property type="entry name" value="TRANSCRIPTIONAL REGULATORY PROTEIN"/>
    <property type="match status" value="1"/>
</dbReference>
<protein>
    <recommendedName>
        <fullName evidence="5">HTH hxlR-type domain-containing protein</fullName>
    </recommendedName>
</protein>
<evidence type="ECO:0000259" key="5">
    <source>
        <dbReference type="PROSITE" id="PS51118"/>
    </source>
</evidence>
<dbReference type="EMBL" id="BSOB01000018">
    <property type="protein sequence ID" value="GLQ93371.1"/>
    <property type="molecule type" value="Genomic_DNA"/>
</dbReference>
<evidence type="ECO:0000313" key="7">
    <source>
        <dbReference type="Proteomes" id="UP001156670"/>
    </source>
</evidence>
<proteinExistence type="predicted"/>
<reference evidence="7" key="1">
    <citation type="journal article" date="2019" name="Int. J. Syst. Evol. Microbiol.">
        <title>The Global Catalogue of Microorganisms (GCM) 10K type strain sequencing project: providing services to taxonomists for standard genome sequencing and annotation.</title>
        <authorList>
            <consortium name="The Broad Institute Genomics Platform"/>
            <consortium name="The Broad Institute Genome Sequencing Center for Infectious Disease"/>
            <person name="Wu L."/>
            <person name="Ma J."/>
        </authorList>
    </citation>
    <scope>NUCLEOTIDE SEQUENCE [LARGE SCALE GENOMIC DNA]</scope>
    <source>
        <strain evidence="7">NBRC 111980</strain>
    </source>
</reference>
<evidence type="ECO:0000256" key="3">
    <source>
        <dbReference type="ARBA" id="ARBA00023163"/>
    </source>
</evidence>
<keyword evidence="1" id="KW-0805">Transcription regulation</keyword>
<sequence>MQRTSFGDMHCPIARSLERVGEWWSILILRDAFLGATRFDEFQDSLGIAPNMLTRRLRALTDAGLLERRRYSEKPPRYEYVLTPRGRDFRPVLLALMAWGNRHFAPEGPAMQLIDERTGDAVEPVMVDAKTGDLIDRKHHAMHAGPAADARMRARADANLRKRAQERSASSSTSPRSE</sequence>
<keyword evidence="2" id="KW-0238">DNA-binding</keyword>
<keyword evidence="3" id="KW-0804">Transcription</keyword>
<evidence type="ECO:0000256" key="4">
    <source>
        <dbReference type="SAM" id="MobiDB-lite"/>
    </source>
</evidence>
<gene>
    <name evidence="6" type="ORF">GCM10007901_23220</name>
</gene>
<accession>A0ABQ5XNS6</accession>
<keyword evidence="7" id="KW-1185">Reference proteome</keyword>
<dbReference type="Proteomes" id="UP001156670">
    <property type="component" value="Unassembled WGS sequence"/>
</dbReference>
<dbReference type="InterPro" id="IPR002577">
    <property type="entry name" value="HTH_HxlR"/>
</dbReference>
<dbReference type="Pfam" id="PF01638">
    <property type="entry name" value="HxlR"/>
    <property type="match status" value="1"/>
</dbReference>
<feature type="region of interest" description="Disordered" evidence="4">
    <location>
        <begin position="142"/>
        <end position="178"/>
    </location>
</feature>
<feature type="domain" description="HTH hxlR-type" evidence="5">
    <location>
        <begin position="11"/>
        <end position="108"/>
    </location>
</feature>
<feature type="compositionally biased region" description="Basic and acidic residues" evidence="4">
    <location>
        <begin position="150"/>
        <end position="166"/>
    </location>
</feature>
<name>A0ABQ5XNS6_9GAMM</name>
<dbReference type="InterPro" id="IPR036390">
    <property type="entry name" value="WH_DNA-bd_sf"/>
</dbReference>
<feature type="compositionally biased region" description="Low complexity" evidence="4">
    <location>
        <begin position="168"/>
        <end position="178"/>
    </location>
</feature>